<protein>
    <recommendedName>
        <fullName evidence="2">SAP domain-containing protein</fullName>
    </recommendedName>
</protein>
<evidence type="ECO:0000259" key="2">
    <source>
        <dbReference type="Pfam" id="PF02037"/>
    </source>
</evidence>
<feature type="compositionally biased region" description="Acidic residues" evidence="1">
    <location>
        <begin position="12"/>
        <end position="32"/>
    </location>
</feature>
<feature type="region of interest" description="Disordered" evidence="1">
    <location>
        <begin position="1"/>
        <end position="49"/>
    </location>
</feature>
<dbReference type="InterPro" id="IPR003034">
    <property type="entry name" value="SAP_dom"/>
</dbReference>
<organism evidence="3 4">
    <name type="scientific">Aquatica leii</name>
    <dbReference type="NCBI Taxonomy" id="1421715"/>
    <lineage>
        <taxon>Eukaryota</taxon>
        <taxon>Metazoa</taxon>
        <taxon>Ecdysozoa</taxon>
        <taxon>Arthropoda</taxon>
        <taxon>Hexapoda</taxon>
        <taxon>Insecta</taxon>
        <taxon>Pterygota</taxon>
        <taxon>Neoptera</taxon>
        <taxon>Endopterygota</taxon>
        <taxon>Coleoptera</taxon>
        <taxon>Polyphaga</taxon>
        <taxon>Elateriformia</taxon>
        <taxon>Elateroidea</taxon>
        <taxon>Lampyridae</taxon>
        <taxon>Luciolinae</taxon>
        <taxon>Aquatica</taxon>
    </lineage>
</organism>
<feature type="domain" description="SAP" evidence="2">
    <location>
        <begin position="93"/>
        <end position="117"/>
    </location>
</feature>
<gene>
    <name evidence="3" type="ORF">RN001_006476</name>
</gene>
<reference evidence="4" key="1">
    <citation type="submission" date="2023-01" db="EMBL/GenBank/DDBJ databases">
        <title>Key to firefly adult light organ development and bioluminescence: homeobox transcription factors regulate luciferase expression and transportation to peroxisome.</title>
        <authorList>
            <person name="Fu X."/>
        </authorList>
    </citation>
    <scope>NUCLEOTIDE SEQUENCE [LARGE SCALE GENOMIC DNA]</scope>
</reference>
<dbReference type="SUPFAM" id="SSF68906">
    <property type="entry name" value="SAP domain"/>
    <property type="match status" value="1"/>
</dbReference>
<keyword evidence="4" id="KW-1185">Reference proteome</keyword>
<evidence type="ECO:0000313" key="4">
    <source>
        <dbReference type="Proteomes" id="UP001353858"/>
    </source>
</evidence>
<evidence type="ECO:0000313" key="3">
    <source>
        <dbReference type="EMBL" id="KAK4883157.1"/>
    </source>
</evidence>
<dbReference type="Pfam" id="PF02037">
    <property type="entry name" value="SAP"/>
    <property type="match status" value="1"/>
</dbReference>
<dbReference type="Proteomes" id="UP001353858">
    <property type="component" value="Unassembled WGS sequence"/>
</dbReference>
<accession>A0AAN7SIL7</accession>
<comment type="caution">
    <text evidence="3">The sequence shown here is derived from an EMBL/GenBank/DDBJ whole genome shotgun (WGS) entry which is preliminary data.</text>
</comment>
<dbReference type="InterPro" id="IPR036361">
    <property type="entry name" value="SAP_dom_sf"/>
</dbReference>
<evidence type="ECO:0000256" key="1">
    <source>
        <dbReference type="SAM" id="MobiDB-lite"/>
    </source>
</evidence>
<sequence length="185" mass="20959">MQLIANAMMIEQSEDEVSGTDEEEGSENEVIDEIEHNSSSEIEASDEDNHKTKLDFRSICTMNPSKQVILKPEDVPGAVLQESVQVADHSNLQLQRWLECRSLKKTGTKAELVQRVINCIQAGREDCIFLGIDNVDGTKTTEFDKWNQRSTLKVKLDVKKTKKHTIQVVQQIAHMANTRVKVRKP</sequence>
<name>A0AAN7SIL7_9COLE</name>
<dbReference type="EMBL" id="JARPUR010000002">
    <property type="protein sequence ID" value="KAK4883157.1"/>
    <property type="molecule type" value="Genomic_DNA"/>
</dbReference>
<dbReference type="AlphaFoldDB" id="A0AAN7SIL7"/>
<proteinExistence type="predicted"/>